<dbReference type="InterPro" id="IPR017441">
    <property type="entry name" value="Protein_kinase_ATP_BS"/>
</dbReference>
<keyword evidence="10" id="KW-0325">Glycoprotein</keyword>
<evidence type="ECO:0000256" key="2">
    <source>
        <dbReference type="ARBA" id="ARBA00022527"/>
    </source>
</evidence>
<dbReference type="GO" id="GO:0005524">
    <property type="term" value="F:ATP binding"/>
    <property type="evidence" value="ECO:0007669"/>
    <property type="project" value="UniProtKB-UniRule"/>
</dbReference>
<dbReference type="GO" id="GO:0004674">
    <property type="term" value="F:protein serine/threonine kinase activity"/>
    <property type="evidence" value="ECO:0007669"/>
    <property type="project" value="UniProtKB-KW"/>
</dbReference>
<evidence type="ECO:0000256" key="11">
    <source>
        <dbReference type="PROSITE-ProRule" id="PRU10141"/>
    </source>
</evidence>
<feature type="binding site" evidence="11">
    <location>
        <position position="31"/>
    </location>
    <ligand>
        <name>ATP</name>
        <dbReference type="ChEBI" id="CHEBI:30616"/>
    </ligand>
</feature>
<evidence type="ECO:0000256" key="5">
    <source>
        <dbReference type="ARBA" id="ARBA00022729"/>
    </source>
</evidence>
<dbReference type="Pfam" id="PF07714">
    <property type="entry name" value="PK_Tyr_Ser-Thr"/>
    <property type="match status" value="1"/>
</dbReference>
<reference evidence="13" key="1">
    <citation type="submission" date="2023-07" db="EMBL/GenBank/DDBJ databases">
        <title>draft genome sequence of fig (Ficus carica).</title>
        <authorList>
            <person name="Takahashi T."/>
            <person name="Nishimura K."/>
        </authorList>
    </citation>
    <scope>NUCLEOTIDE SEQUENCE</scope>
</reference>
<evidence type="ECO:0000256" key="7">
    <source>
        <dbReference type="ARBA" id="ARBA00022840"/>
    </source>
</evidence>
<evidence type="ECO:0000313" key="15">
    <source>
        <dbReference type="Proteomes" id="UP001187192"/>
    </source>
</evidence>
<accession>A0AA88JJ67</accession>
<evidence type="ECO:0000256" key="3">
    <source>
        <dbReference type="ARBA" id="ARBA00022679"/>
    </source>
</evidence>
<keyword evidence="4" id="KW-0812">Transmembrane</keyword>
<evidence type="ECO:0000313" key="13">
    <source>
        <dbReference type="EMBL" id="GMN74362.1"/>
    </source>
</evidence>
<dbReference type="InterPro" id="IPR011009">
    <property type="entry name" value="Kinase-like_dom_sf"/>
</dbReference>
<dbReference type="AlphaFoldDB" id="A0AA88JJ67"/>
<proteinExistence type="predicted"/>
<keyword evidence="2" id="KW-0418">Kinase</keyword>
<dbReference type="InterPro" id="IPR045874">
    <property type="entry name" value="LRK10/LRL21-25-like"/>
</dbReference>
<keyword evidence="9" id="KW-0472">Membrane</keyword>
<keyword evidence="3" id="KW-0808">Transferase</keyword>
<keyword evidence="15" id="KW-1185">Reference proteome</keyword>
<dbReference type="InterPro" id="IPR001245">
    <property type="entry name" value="Ser-Thr/Tyr_kinase_cat_dom"/>
</dbReference>
<dbReference type="EMBL" id="BTGU01017355">
    <property type="protein sequence ID" value="GMN74362.1"/>
    <property type="molecule type" value="Genomic_DNA"/>
</dbReference>
<name>A0AA88JJ67_FICCA</name>
<comment type="subcellular location">
    <subcellularLocation>
        <location evidence="1">Membrane</location>
        <topology evidence="1">Single-pass type I membrane protein</topology>
    </subcellularLocation>
</comment>
<dbReference type="EMBL" id="BTGU01017357">
    <property type="protein sequence ID" value="GMN74371.1"/>
    <property type="molecule type" value="Genomic_DNA"/>
</dbReference>
<organism evidence="13 15">
    <name type="scientific">Ficus carica</name>
    <name type="common">Common fig</name>
    <dbReference type="NCBI Taxonomy" id="3494"/>
    <lineage>
        <taxon>Eukaryota</taxon>
        <taxon>Viridiplantae</taxon>
        <taxon>Streptophyta</taxon>
        <taxon>Embryophyta</taxon>
        <taxon>Tracheophyta</taxon>
        <taxon>Spermatophyta</taxon>
        <taxon>Magnoliopsida</taxon>
        <taxon>eudicotyledons</taxon>
        <taxon>Gunneridae</taxon>
        <taxon>Pentapetalae</taxon>
        <taxon>rosids</taxon>
        <taxon>fabids</taxon>
        <taxon>Rosales</taxon>
        <taxon>Moraceae</taxon>
        <taxon>Ficeae</taxon>
        <taxon>Ficus</taxon>
    </lineage>
</organism>
<gene>
    <name evidence="13" type="ORF">TIFTF001_055408</name>
    <name evidence="14" type="ORF">TIFTF001_055410</name>
</gene>
<dbReference type="PROSITE" id="PS00107">
    <property type="entry name" value="PROTEIN_KINASE_ATP"/>
    <property type="match status" value="1"/>
</dbReference>
<evidence type="ECO:0000259" key="12">
    <source>
        <dbReference type="PROSITE" id="PS50011"/>
    </source>
</evidence>
<keyword evidence="7 11" id="KW-0067">ATP-binding</keyword>
<keyword evidence="2" id="KW-0723">Serine/threonine-protein kinase</keyword>
<dbReference type="Gene3D" id="1.10.510.10">
    <property type="entry name" value="Transferase(Phosphotransferase) domain 1"/>
    <property type="match status" value="1"/>
</dbReference>
<dbReference type="PANTHER" id="PTHR27009">
    <property type="entry name" value="RUST RESISTANCE KINASE LR10-RELATED"/>
    <property type="match status" value="1"/>
</dbReference>
<evidence type="ECO:0000313" key="14">
    <source>
        <dbReference type="EMBL" id="GMN74371.1"/>
    </source>
</evidence>
<feature type="domain" description="Protein kinase" evidence="12">
    <location>
        <begin position="3"/>
        <end position="97"/>
    </location>
</feature>
<dbReference type="PROSITE" id="PS50011">
    <property type="entry name" value="PROTEIN_KINASE_DOM"/>
    <property type="match status" value="1"/>
</dbReference>
<dbReference type="Proteomes" id="UP001187192">
    <property type="component" value="Unassembled WGS sequence"/>
</dbReference>
<comment type="caution">
    <text evidence="13">The sequence shown here is derived from an EMBL/GenBank/DDBJ whole genome shotgun (WGS) entry which is preliminary data.</text>
</comment>
<dbReference type="InterPro" id="IPR000719">
    <property type="entry name" value="Prot_kinase_dom"/>
</dbReference>
<keyword evidence="5" id="KW-0732">Signal</keyword>
<protein>
    <recommendedName>
        <fullName evidence="12">Protein kinase domain-containing protein</fullName>
    </recommendedName>
</protein>
<evidence type="ECO:0000256" key="4">
    <source>
        <dbReference type="ARBA" id="ARBA00022692"/>
    </source>
</evidence>
<sequence length="97" mass="10722">MTDFFKEKLGQGGFGSVYEGKLHDGSLVAVKVLNQSKANGEEFINEVDTISRTSHVNIVSLLGFCFEGAKRALVYEFMPNGSLEKFVFDEIATENSH</sequence>
<evidence type="ECO:0000256" key="6">
    <source>
        <dbReference type="ARBA" id="ARBA00022741"/>
    </source>
</evidence>
<dbReference type="GO" id="GO:0016020">
    <property type="term" value="C:membrane"/>
    <property type="evidence" value="ECO:0007669"/>
    <property type="project" value="UniProtKB-SubCell"/>
</dbReference>
<evidence type="ECO:0000256" key="1">
    <source>
        <dbReference type="ARBA" id="ARBA00004479"/>
    </source>
</evidence>
<evidence type="ECO:0000256" key="8">
    <source>
        <dbReference type="ARBA" id="ARBA00022989"/>
    </source>
</evidence>
<dbReference type="FunFam" id="3.30.200.20:FF:000178">
    <property type="entry name" value="serine/threonine-protein kinase PBS1-like"/>
    <property type="match status" value="1"/>
</dbReference>
<feature type="non-terminal residue" evidence="13">
    <location>
        <position position="97"/>
    </location>
</feature>
<evidence type="ECO:0000256" key="10">
    <source>
        <dbReference type="ARBA" id="ARBA00023180"/>
    </source>
</evidence>
<keyword evidence="8" id="KW-1133">Transmembrane helix</keyword>
<keyword evidence="6 11" id="KW-0547">Nucleotide-binding</keyword>
<evidence type="ECO:0000256" key="9">
    <source>
        <dbReference type="ARBA" id="ARBA00023136"/>
    </source>
</evidence>
<dbReference type="SUPFAM" id="SSF56112">
    <property type="entry name" value="Protein kinase-like (PK-like)"/>
    <property type="match status" value="1"/>
</dbReference>